<name>A0A813GFX1_POLGL</name>
<feature type="region of interest" description="Disordered" evidence="1">
    <location>
        <begin position="1"/>
        <end position="29"/>
    </location>
</feature>
<reference evidence="2" key="1">
    <citation type="submission" date="2021-02" db="EMBL/GenBank/DDBJ databases">
        <authorList>
            <person name="Dougan E. K."/>
            <person name="Rhodes N."/>
            <person name="Thang M."/>
            <person name="Chan C."/>
        </authorList>
    </citation>
    <scope>NUCLEOTIDE SEQUENCE</scope>
</reference>
<evidence type="ECO:0000313" key="3">
    <source>
        <dbReference type="Proteomes" id="UP000654075"/>
    </source>
</evidence>
<keyword evidence="3" id="KW-1185">Reference proteome</keyword>
<dbReference type="AlphaFoldDB" id="A0A813GFX1"/>
<protein>
    <submittedName>
        <fullName evidence="2">Uncharacterized protein</fullName>
    </submittedName>
</protein>
<dbReference type="EMBL" id="CAJNNV010028316">
    <property type="protein sequence ID" value="CAE8624089.1"/>
    <property type="molecule type" value="Genomic_DNA"/>
</dbReference>
<feature type="region of interest" description="Disordered" evidence="1">
    <location>
        <begin position="69"/>
        <end position="161"/>
    </location>
</feature>
<evidence type="ECO:0000313" key="2">
    <source>
        <dbReference type="EMBL" id="CAE8624089.1"/>
    </source>
</evidence>
<sequence length="398" mass="42599">MTAESSAGADGTATADAAQNSPAAAQEPEAAVLVVPTAAAPRGVTSRRCSPRYYQSIRSYISDIINSNTSSSNSSNNISSNHNNSKSSSNNNNNHNNCSSIDSSSNNSRSKSRNSRSKSSSYSNISRSKSISYSNAISRSRSDPLTVGAESRPSSTTSSELVPFVELEDHAQRRHNSSNHVGLHKSSVLARGPGRGSGSCHRSGGQLGRQRGDGSLPSRQEGGLDFRKALGMGRCAQRGSCQLHPGVAVRRTRHKLHASHRAINHHCQLPVQVSRPGRVRSTSGDADGLGALRFLRHATRDGSSILSAPTFSVLGCFPHQRQRGMDKGGGVEERSQRHAPIPNRRRLLAPHAVRGRNRAASSARERLAFGRSAGFLAFGRRCGKRATRIPDSRVTPDE</sequence>
<feature type="compositionally biased region" description="Low complexity" evidence="1">
    <location>
        <begin position="69"/>
        <end position="109"/>
    </location>
</feature>
<dbReference type="Proteomes" id="UP000654075">
    <property type="component" value="Unassembled WGS sequence"/>
</dbReference>
<gene>
    <name evidence="2" type="ORF">PGLA1383_LOCUS41282</name>
</gene>
<feature type="non-terminal residue" evidence="2">
    <location>
        <position position="398"/>
    </location>
</feature>
<proteinExistence type="predicted"/>
<comment type="caution">
    <text evidence="2">The sequence shown here is derived from an EMBL/GenBank/DDBJ whole genome shotgun (WGS) entry which is preliminary data.</text>
</comment>
<feature type="region of interest" description="Disordered" evidence="1">
    <location>
        <begin position="173"/>
        <end position="222"/>
    </location>
</feature>
<accession>A0A813GFX1</accession>
<organism evidence="2 3">
    <name type="scientific">Polarella glacialis</name>
    <name type="common">Dinoflagellate</name>
    <dbReference type="NCBI Taxonomy" id="89957"/>
    <lineage>
        <taxon>Eukaryota</taxon>
        <taxon>Sar</taxon>
        <taxon>Alveolata</taxon>
        <taxon>Dinophyceae</taxon>
        <taxon>Suessiales</taxon>
        <taxon>Suessiaceae</taxon>
        <taxon>Polarella</taxon>
    </lineage>
</organism>
<feature type="compositionally biased region" description="Low complexity" evidence="1">
    <location>
        <begin position="117"/>
        <end position="139"/>
    </location>
</feature>
<evidence type="ECO:0000256" key="1">
    <source>
        <dbReference type="SAM" id="MobiDB-lite"/>
    </source>
</evidence>